<protein>
    <recommendedName>
        <fullName evidence="3">Replication initiation protein</fullName>
    </recommendedName>
</protein>
<reference evidence="1 2" key="1">
    <citation type="submission" date="2019-02" db="EMBL/GenBank/DDBJ databases">
        <title>Emended description of the genus Rhodopseudomonas and description of Rhodopseudomonas albus sp. nov., a non-phototrophic, heavy-metal-tolerant bacterium isolated from garden soil.</title>
        <authorList>
            <person name="Bao Z."/>
            <person name="Cao W.W."/>
            <person name="Sato Y."/>
            <person name="Nishizawa T."/>
            <person name="Zhao J."/>
            <person name="Guo Y."/>
            <person name="Ohta H."/>
        </authorList>
    </citation>
    <scope>NUCLEOTIDE SEQUENCE [LARGE SCALE GENOMIC DNA]</scope>
    <source>
        <strain evidence="1 2">SK50-23</strain>
    </source>
</reference>
<accession>A0ABX8AEG9</accession>
<evidence type="ECO:0000313" key="2">
    <source>
        <dbReference type="Proteomes" id="UP000682843"/>
    </source>
</evidence>
<dbReference type="RefSeq" id="WP_211909300.1">
    <property type="nucleotide sequence ID" value="NZ_CP036498.1"/>
</dbReference>
<dbReference type="Proteomes" id="UP000682843">
    <property type="component" value="Chromosome"/>
</dbReference>
<proteinExistence type="predicted"/>
<gene>
    <name evidence="1" type="ORF">RPMA_19135</name>
</gene>
<evidence type="ECO:0000313" key="1">
    <source>
        <dbReference type="EMBL" id="QUS40710.1"/>
    </source>
</evidence>
<evidence type="ECO:0008006" key="3">
    <source>
        <dbReference type="Google" id="ProtNLM"/>
    </source>
</evidence>
<name>A0ABX8AEG9_9BRAD</name>
<organism evidence="1 2">
    <name type="scientific">Tardiphaga alba</name>
    <dbReference type="NCBI Taxonomy" id="340268"/>
    <lineage>
        <taxon>Bacteria</taxon>
        <taxon>Pseudomonadati</taxon>
        <taxon>Pseudomonadota</taxon>
        <taxon>Alphaproteobacteria</taxon>
        <taxon>Hyphomicrobiales</taxon>
        <taxon>Nitrobacteraceae</taxon>
        <taxon>Tardiphaga</taxon>
    </lineage>
</organism>
<keyword evidence="2" id="KW-1185">Reference proteome</keyword>
<dbReference type="EMBL" id="CP036498">
    <property type="protein sequence ID" value="QUS40710.1"/>
    <property type="molecule type" value="Genomic_DNA"/>
</dbReference>
<sequence length="299" mass="35122">MHPRNDVAWPVFWAKHNEQFQKLKKHIRSGYCRKTRKEKKALLRELRKRDAPFLAANNLQARVNFAKIWLREGFKYGHRRQCYLVTLTPSDFAMSFDHAMEFDVRHIHRWAKRVLTGFDYIANVEIAPYTNWQYLLLRGHAYHYHVHAIVFSPDIVALEQRFAEANRAYSSLLPSRPAFHKELIAASDLKWVLLYPLKGIVKNYRAYPVMRERVDEDGMVQKEPTGAFRQRDKPANPGLAIKVRALMQNAHLDKWVFAGGAGKPILKAIKEEALRRLPHRLRSKRQSAFRDHFTPEEDS</sequence>